<reference evidence="2 3" key="1">
    <citation type="journal article" date="2021" name="BMC Genomics">
        <title>Datura genome reveals duplications of psychoactive alkaloid biosynthetic genes and high mutation rate following tissue culture.</title>
        <authorList>
            <person name="Rajewski A."/>
            <person name="Carter-House D."/>
            <person name="Stajich J."/>
            <person name="Litt A."/>
        </authorList>
    </citation>
    <scope>NUCLEOTIDE SEQUENCE [LARGE SCALE GENOMIC DNA]</scope>
    <source>
        <strain evidence="2">AR-01</strain>
    </source>
</reference>
<accession>A0ABS8WH15</accession>
<comment type="caution">
    <text evidence="2">The sequence shown here is derived from an EMBL/GenBank/DDBJ whole genome shotgun (WGS) entry which is preliminary data.</text>
</comment>
<name>A0ABS8WH15_DATST</name>
<feature type="non-terminal residue" evidence="2">
    <location>
        <position position="65"/>
    </location>
</feature>
<keyword evidence="3" id="KW-1185">Reference proteome</keyword>
<sequence length="65" mass="7188">DLFSAEASGKSMQGSKQMIVMESSVCEEMEKHDHTQMDVAKSQNITGIPGNEEDDFTIRNQSLVP</sequence>
<evidence type="ECO:0000313" key="2">
    <source>
        <dbReference type="EMBL" id="MCE3049411.1"/>
    </source>
</evidence>
<feature type="region of interest" description="Disordered" evidence="1">
    <location>
        <begin position="28"/>
        <end position="65"/>
    </location>
</feature>
<organism evidence="2 3">
    <name type="scientific">Datura stramonium</name>
    <name type="common">Jimsonweed</name>
    <name type="synonym">Common thornapple</name>
    <dbReference type="NCBI Taxonomy" id="4076"/>
    <lineage>
        <taxon>Eukaryota</taxon>
        <taxon>Viridiplantae</taxon>
        <taxon>Streptophyta</taxon>
        <taxon>Embryophyta</taxon>
        <taxon>Tracheophyta</taxon>
        <taxon>Spermatophyta</taxon>
        <taxon>Magnoliopsida</taxon>
        <taxon>eudicotyledons</taxon>
        <taxon>Gunneridae</taxon>
        <taxon>Pentapetalae</taxon>
        <taxon>asterids</taxon>
        <taxon>lamiids</taxon>
        <taxon>Solanales</taxon>
        <taxon>Solanaceae</taxon>
        <taxon>Solanoideae</taxon>
        <taxon>Datureae</taxon>
        <taxon>Datura</taxon>
    </lineage>
</organism>
<evidence type="ECO:0000313" key="3">
    <source>
        <dbReference type="Proteomes" id="UP000823775"/>
    </source>
</evidence>
<evidence type="ECO:0000256" key="1">
    <source>
        <dbReference type="SAM" id="MobiDB-lite"/>
    </source>
</evidence>
<protein>
    <submittedName>
        <fullName evidence="2">Uncharacterized protein</fullName>
    </submittedName>
</protein>
<dbReference type="EMBL" id="JACEIK010006874">
    <property type="protein sequence ID" value="MCE3049411.1"/>
    <property type="molecule type" value="Genomic_DNA"/>
</dbReference>
<proteinExistence type="predicted"/>
<gene>
    <name evidence="2" type="ORF">HAX54_044788</name>
</gene>
<feature type="non-terminal residue" evidence="2">
    <location>
        <position position="1"/>
    </location>
</feature>
<dbReference type="Proteomes" id="UP000823775">
    <property type="component" value="Unassembled WGS sequence"/>
</dbReference>